<dbReference type="InterPro" id="IPR017439">
    <property type="entry name" value="Amidohydrolase"/>
</dbReference>
<evidence type="ECO:0000259" key="2">
    <source>
        <dbReference type="Pfam" id="PF07687"/>
    </source>
</evidence>
<keyword evidence="1" id="KW-0464">Manganese</keyword>
<gene>
    <name evidence="3" type="ORF">QP433_08950</name>
</gene>
<accession>A0AAJ1Q7R5</accession>
<dbReference type="InterPro" id="IPR002933">
    <property type="entry name" value="Peptidase_M20"/>
</dbReference>
<dbReference type="GO" id="GO:0046872">
    <property type="term" value="F:metal ion binding"/>
    <property type="evidence" value="ECO:0007669"/>
    <property type="project" value="UniProtKB-KW"/>
</dbReference>
<proteinExistence type="predicted"/>
<feature type="binding site" evidence="1">
    <location>
        <position position="102"/>
    </location>
    <ligand>
        <name>Mn(2+)</name>
        <dbReference type="ChEBI" id="CHEBI:29035"/>
        <label>2</label>
    </ligand>
</feature>
<evidence type="ECO:0000313" key="4">
    <source>
        <dbReference type="Proteomes" id="UP001229251"/>
    </source>
</evidence>
<dbReference type="SUPFAM" id="SSF55031">
    <property type="entry name" value="Bacterial exopeptidase dimerisation domain"/>
    <property type="match status" value="1"/>
</dbReference>
<dbReference type="CDD" id="cd03886">
    <property type="entry name" value="M20_Acy1"/>
    <property type="match status" value="1"/>
</dbReference>
<name>A0AAJ1Q7R5_9LACT</name>
<reference evidence="3" key="1">
    <citation type="submission" date="2023-05" db="EMBL/GenBank/DDBJ databases">
        <title>Cataloging the Phylogenetic Diversity of Human Bladder Bacteria.</title>
        <authorList>
            <person name="Du J."/>
        </authorList>
    </citation>
    <scope>NUCLEOTIDE SEQUENCE</scope>
    <source>
        <strain evidence="3">UMB1231</strain>
    </source>
</reference>
<keyword evidence="1" id="KW-0479">Metal-binding</keyword>
<dbReference type="Gene3D" id="3.30.70.360">
    <property type="match status" value="1"/>
</dbReference>
<dbReference type="NCBIfam" id="TIGR01891">
    <property type="entry name" value="amidohydrolases"/>
    <property type="match status" value="1"/>
</dbReference>
<sequence>MKFLDKSKLNRDKLVEIRRHIHQYPEVGMHLPLTVDYVEKTLKDLGMNPERIIDSGLVVNIKGGKPGKTLLIRADMDALPILEESGEPFSSKHEGKMHACGHDIHTTMLIGAGILLNEVKDELEGNVKLMFQPGEEIFQGGKAMVEAGVLENPKVDVALDMHVHSPSELGNLNYSKGSFTTSADNFSIFVEGSGGHGSRPESTTDPINIAFQIYAALEALIAREVAPKDYAAMSICSIESGDSYNVIPNKVEMRGTLRTYEPEVHKFLMQRIHDIIRLTAETFGGSAHLEIESSTPTIVNDSEMVDQILTYMEDFGMEFKRNPQMRLPASDDFGNISTKVPSVMFSIGCKPKGVEHNFVHNSKVVFDEDVLPVGAAVFAHNAFYWLKNNK</sequence>
<dbReference type="PANTHER" id="PTHR11014">
    <property type="entry name" value="PEPTIDASE M20 FAMILY MEMBER"/>
    <property type="match status" value="1"/>
</dbReference>
<dbReference type="AlphaFoldDB" id="A0AAJ1Q7R5"/>
<dbReference type="EMBL" id="JASOOE010000025">
    <property type="protein sequence ID" value="MDK7188096.1"/>
    <property type="molecule type" value="Genomic_DNA"/>
</dbReference>
<dbReference type="SUPFAM" id="SSF53187">
    <property type="entry name" value="Zn-dependent exopeptidases"/>
    <property type="match status" value="1"/>
</dbReference>
<dbReference type="Gene3D" id="3.40.630.10">
    <property type="entry name" value="Zn peptidases"/>
    <property type="match status" value="1"/>
</dbReference>
<evidence type="ECO:0000313" key="3">
    <source>
        <dbReference type="EMBL" id="MDK7188096.1"/>
    </source>
</evidence>
<feature type="binding site" evidence="1">
    <location>
        <position position="136"/>
    </location>
    <ligand>
        <name>Mn(2+)</name>
        <dbReference type="ChEBI" id="CHEBI:29035"/>
        <label>2</label>
    </ligand>
</feature>
<dbReference type="GO" id="GO:0016787">
    <property type="term" value="F:hydrolase activity"/>
    <property type="evidence" value="ECO:0007669"/>
    <property type="project" value="InterPro"/>
</dbReference>
<dbReference type="PIRSF" id="PIRSF005962">
    <property type="entry name" value="Pept_M20D_amidohydro"/>
    <property type="match status" value="1"/>
</dbReference>
<dbReference type="PANTHER" id="PTHR11014:SF63">
    <property type="entry name" value="METALLOPEPTIDASE, PUTATIVE (AFU_ORTHOLOGUE AFUA_6G09600)-RELATED"/>
    <property type="match status" value="1"/>
</dbReference>
<feature type="binding site" evidence="1">
    <location>
        <position position="162"/>
    </location>
    <ligand>
        <name>Mn(2+)</name>
        <dbReference type="ChEBI" id="CHEBI:29035"/>
        <label>2</label>
    </ligand>
</feature>
<feature type="domain" description="Peptidase M20 dimerisation" evidence="2">
    <location>
        <begin position="185"/>
        <end position="277"/>
    </location>
</feature>
<dbReference type="InterPro" id="IPR036264">
    <property type="entry name" value="Bact_exopeptidase_dim_dom"/>
</dbReference>
<feature type="binding site" evidence="1">
    <location>
        <position position="100"/>
    </location>
    <ligand>
        <name>Mn(2+)</name>
        <dbReference type="ChEBI" id="CHEBI:29035"/>
        <label>2</label>
    </ligand>
</feature>
<protein>
    <submittedName>
        <fullName evidence="3">M20 family metallopeptidase</fullName>
    </submittedName>
</protein>
<evidence type="ECO:0000256" key="1">
    <source>
        <dbReference type="PIRSR" id="PIRSR005962-1"/>
    </source>
</evidence>
<dbReference type="Proteomes" id="UP001229251">
    <property type="component" value="Unassembled WGS sequence"/>
</dbReference>
<dbReference type="Pfam" id="PF07687">
    <property type="entry name" value="M20_dimer"/>
    <property type="match status" value="1"/>
</dbReference>
<dbReference type="InterPro" id="IPR011650">
    <property type="entry name" value="Peptidase_M20_dimer"/>
</dbReference>
<comment type="caution">
    <text evidence="3">The sequence shown here is derived from an EMBL/GenBank/DDBJ whole genome shotgun (WGS) entry which is preliminary data.</text>
</comment>
<comment type="cofactor">
    <cofactor evidence="1">
        <name>Mn(2+)</name>
        <dbReference type="ChEBI" id="CHEBI:29035"/>
    </cofactor>
    <text evidence="1">The Mn(2+) ion enhances activity.</text>
</comment>
<dbReference type="Pfam" id="PF01546">
    <property type="entry name" value="Peptidase_M20"/>
    <property type="match status" value="1"/>
</dbReference>
<organism evidence="3 4">
    <name type="scientific">Facklamia hominis</name>
    <dbReference type="NCBI Taxonomy" id="178214"/>
    <lineage>
        <taxon>Bacteria</taxon>
        <taxon>Bacillati</taxon>
        <taxon>Bacillota</taxon>
        <taxon>Bacilli</taxon>
        <taxon>Lactobacillales</taxon>
        <taxon>Aerococcaceae</taxon>
        <taxon>Facklamia</taxon>
    </lineage>
</organism>
<feature type="binding site" evidence="1">
    <location>
        <position position="360"/>
    </location>
    <ligand>
        <name>Mn(2+)</name>
        <dbReference type="ChEBI" id="CHEBI:29035"/>
        <label>2</label>
    </ligand>
</feature>
<dbReference type="RefSeq" id="WP_016648403.1">
    <property type="nucleotide sequence ID" value="NZ_CAUPDI010000023.1"/>
</dbReference>